<accession>A0A0E9P7S5</accession>
<name>A0A0E9P7S5_ANGAN</name>
<reference evidence="1" key="2">
    <citation type="journal article" date="2015" name="Fish Shellfish Immunol.">
        <title>Early steps in the European eel (Anguilla anguilla)-Vibrio vulnificus interaction in the gills: Role of the RtxA13 toxin.</title>
        <authorList>
            <person name="Callol A."/>
            <person name="Pajuelo D."/>
            <person name="Ebbesson L."/>
            <person name="Teles M."/>
            <person name="MacKenzie S."/>
            <person name="Amaro C."/>
        </authorList>
    </citation>
    <scope>NUCLEOTIDE SEQUENCE</scope>
</reference>
<dbReference type="AlphaFoldDB" id="A0A0E9P7S5"/>
<reference evidence="1" key="1">
    <citation type="submission" date="2014-11" db="EMBL/GenBank/DDBJ databases">
        <authorList>
            <person name="Amaro Gonzalez C."/>
        </authorList>
    </citation>
    <scope>NUCLEOTIDE SEQUENCE</scope>
</reference>
<sequence length="22" mass="2575">MPGARQWTCCLCQRAWHQAGRD</sequence>
<protein>
    <submittedName>
        <fullName evidence="1">Uncharacterized protein</fullName>
    </submittedName>
</protein>
<organism evidence="1">
    <name type="scientific">Anguilla anguilla</name>
    <name type="common">European freshwater eel</name>
    <name type="synonym">Muraena anguilla</name>
    <dbReference type="NCBI Taxonomy" id="7936"/>
    <lineage>
        <taxon>Eukaryota</taxon>
        <taxon>Metazoa</taxon>
        <taxon>Chordata</taxon>
        <taxon>Craniata</taxon>
        <taxon>Vertebrata</taxon>
        <taxon>Euteleostomi</taxon>
        <taxon>Actinopterygii</taxon>
        <taxon>Neopterygii</taxon>
        <taxon>Teleostei</taxon>
        <taxon>Anguilliformes</taxon>
        <taxon>Anguillidae</taxon>
        <taxon>Anguilla</taxon>
    </lineage>
</organism>
<proteinExistence type="predicted"/>
<dbReference type="EMBL" id="GBXM01108245">
    <property type="protein sequence ID" value="JAH00332.1"/>
    <property type="molecule type" value="Transcribed_RNA"/>
</dbReference>
<evidence type="ECO:0000313" key="1">
    <source>
        <dbReference type="EMBL" id="JAH00332.1"/>
    </source>
</evidence>